<name>A0A9D4YFV8_PEA</name>
<keyword evidence="2" id="KW-1185">Reference proteome</keyword>
<sequence length="96" mass="10395">MGKLARSLPLHLTTSLFKKNGIDAIVVVTNGEVLRIGESPSAVAAWINKNVVAYVPSTNITAAEKDHFERADAHDLNGNSTAAYECYHKAVDIPYL</sequence>
<evidence type="ECO:0000313" key="1">
    <source>
        <dbReference type="EMBL" id="KAI5436500.1"/>
    </source>
</evidence>
<accession>A0A9D4YFV8</accession>
<proteinExistence type="predicted"/>
<dbReference type="Proteomes" id="UP001058974">
    <property type="component" value="Chromosome 2"/>
</dbReference>
<dbReference type="EMBL" id="JAMSHJ010000002">
    <property type="protein sequence ID" value="KAI5436500.1"/>
    <property type="molecule type" value="Genomic_DNA"/>
</dbReference>
<reference evidence="1 2" key="1">
    <citation type="journal article" date="2022" name="Nat. Genet.">
        <title>Improved pea reference genome and pan-genome highlight genomic features and evolutionary characteristics.</title>
        <authorList>
            <person name="Yang T."/>
            <person name="Liu R."/>
            <person name="Luo Y."/>
            <person name="Hu S."/>
            <person name="Wang D."/>
            <person name="Wang C."/>
            <person name="Pandey M.K."/>
            <person name="Ge S."/>
            <person name="Xu Q."/>
            <person name="Li N."/>
            <person name="Li G."/>
            <person name="Huang Y."/>
            <person name="Saxena R.K."/>
            <person name="Ji Y."/>
            <person name="Li M."/>
            <person name="Yan X."/>
            <person name="He Y."/>
            <person name="Liu Y."/>
            <person name="Wang X."/>
            <person name="Xiang C."/>
            <person name="Varshney R.K."/>
            <person name="Ding H."/>
            <person name="Gao S."/>
            <person name="Zong X."/>
        </authorList>
    </citation>
    <scope>NUCLEOTIDE SEQUENCE [LARGE SCALE GENOMIC DNA]</scope>
    <source>
        <strain evidence="1 2">cv. Zhongwan 6</strain>
    </source>
</reference>
<dbReference type="Gramene" id="Psat02G0284100-T1">
    <property type="protein sequence ID" value="KAI5436500.1"/>
    <property type="gene ID" value="KIW84_022841"/>
</dbReference>
<comment type="caution">
    <text evidence="1">The sequence shown here is derived from an EMBL/GenBank/DDBJ whole genome shotgun (WGS) entry which is preliminary data.</text>
</comment>
<dbReference type="Gene3D" id="3.20.20.80">
    <property type="entry name" value="Glycosidases"/>
    <property type="match status" value="1"/>
</dbReference>
<evidence type="ECO:0000313" key="2">
    <source>
        <dbReference type="Proteomes" id="UP001058974"/>
    </source>
</evidence>
<protein>
    <submittedName>
        <fullName evidence="1">Uncharacterized protein</fullName>
    </submittedName>
</protein>
<dbReference type="AlphaFoldDB" id="A0A9D4YFV8"/>
<gene>
    <name evidence="1" type="ORF">KIW84_022841</name>
</gene>
<organism evidence="1 2">
    <name type="scientific">Pisum sativum</name>
    <name type="common">Garden pea</name>
    <name type="synonym">Lathyrus oleraceus</name>
    <dbReference type="NCBI Taxonomy" id="3888"/>
    <lineage>
        <taxon>Eukaryota</taxon>
        <taxon>Viridiplantae</taxon>
        <taxon>Streptophyta</taxon>
        <taxon>Embryophyta</taxon>
        <taxon>Tracheophyta</taxon>
        <taxon>Spermatophyta</taxon>
        <taxon>Magnoliopsida</taxon>
        <taxon>eudicotyledons</taxon>
        <taxon>Gunneridae</taxon>
        <taxon>Pentapetalae</taxon>
        <taxon>rosids</taxon>
        <taxon>fabids</taxon>
        <taxon>Fabales</taxon>
        <taxon>Fabaceae</taxon>
        <taxon>Papilionoideae</taxon>
        <taxon>50 kb inversion clade</taxon>
        <taxon>NPAAA clade</taxon>
        <taxon>Hologalegina</taxon>
        <taxon>IRL clade</taxon>
        <taxon>Fabeae</taxon>
        <taxon>Lathyrus</taxon>
    </lineage>
</organism>